<dbReference type="SUPFAM" id="SSF49562">
    <property type="entry name" value="C2 domain (Calcium/lipid-binding domain, CaLB)"/>
    <property type="match status" value="1"/>
</dbReference>
<reference evidence="3 4" key="1">
    <citation type="journal article" date="2012" name="Science">
        <title>The Paleozoic origin of enzymatic lignin decomposition reconstructed from 31 fungal genomes.</title>
        <authorList>
            <person name="Floudas D."/>
            <person name="Binder M."/>
            <person name="Riley R."/>
            <person name="Barry K."/>
            <person name="Blanchette R.A."/>
            <person name="Henrissat B."/>
            <person name="Martinez A.T."/>
            <person name="Otillar R."/>
            <person name="Spatafora J.W."/>
            <person name="Yadav J.S."/>
            <person name="Aerts A."/>
            <person name="Benoit I."/>
            <person name="Boyd A."/>
            <person name="Carlson A."/>
            <person name="Copeland A."/>
            <person name="Coutinho P.M."/>
            <person name="de Vries R.P."/>
            <person name="Ferreira P."/>
            <person name="Findley K."/>
            <person name="Foster B."/>
            <person name="Gaskell J."/>
            <person name="Glotzer D."/>
            <person name="Gorecki P."/>
            <person name="Heitman J."/>
            <person name="Hesse C."/>
            <person name="Hori C."/>
            <person name="Igarashi K."/>
            <person name="Jurgens J.A."/>
            <person name="Kallen N."/>
            <person name="Kersten P."/>
            <person name="Kohler A."/>
            <person name="Kuees U."/>
            <person name="Kumar T.K.A."/>
            <person name="Kuo A."/>
            <person name="LaButti K."/>
            <person name="Larrondo L.F."/>
            <person name="Lindquist E."/>
            <person name="Ling A."/>
            <person name="Lombard V."/>
            <person name="Lucas S."/>
            <person name="Lundell T."/>
            <person name="Martin R."/>
            <person name="McLaughlin D.J."/>
            <person name="Morgenstern I."/>
            <person name="Morin E."/>
            <person name="Murat C."/>
            <person name="Nagy L.G."/>
            <person name="Nolan M."/>
            <person name="Ohm R.A."/>
            <person name="Patyshakuliyeva A."/>
            <person name="Rokas A."/>
            <person name="Ruiz-Duenas F.J."/>
            <person name="Sabat G."/>
            <person name="Salamov A."/>
            <person name="Samejima M."/>
            <person name="Schmutz J."/>
            <person name="Slot J.C."/>
            <person name="St John F."/>
            <person name="Stenlid J."/>
            <person name="Sun H."/>
            <person name="Sun S."/>
            <person name="Syed K."/>
            <person name="Tsang A."/>
            <person name="Wiebenga A."/>
            <person name="Young D."/>
            <person name="Pisabarro A."/>
            <person name="Eastwood D.C."/>
            <person name="Martin F."/>
            <person name="Cullen D."/>
            <person name="Grigoriev I.V."/>
            <person name="Hibbett D.S."/>
        </authorList>
    </citation>
    <scope>NUCLEOTIDE SEQUENCE</scope>
    <source>
        <strain evidence="4">FP-58527</strain>
    </source>
</reference>
<dbReference type="InParanoid" id="S8ERB6"/>
<dbReference type="InterPro" id="IPR052981">
    <property type="entry name" value="Ingression_C2_domain"/>
</dbReference>
<dbReference type="Pfam" id="PF00168">
    <property type="entry name" value="C2"/>
    <property type="match status" value="1"/>
</dbReference>
<dbReference type="OrthoDB" id="270970at2759"/>
<evidence type="ECO:0000313" key="4">
    <source>
        <dbReference type="Proteomes" id="UP000015241"/>
    </source>
</evidence>
<dbReference type="STRING" id="743788.S8ERB6"/>
<keyword evidence="4" id="KW-1185">Reference proteome</keyword>
<accession>S8ERB6</accession>
<dbReference type="eggNOG" id="ENOG502QSUF">
    <property type="taxonomic scope" value="Eukaryota"/>
</dbReference>
<dbReference type="SMART" id="SM00239">
    <property type="entry name" value="C2"/>
    <property type="match status" value="1"/>
</dbReference>
<dbReference type="Proteomes" id="UP000015241">
    <property type="component" value="Unassembled WGS sequence"/>
</dbReference>
<evidence type="ECO:0000313" key="3">
    <source>
        <dbReference type="EMBL" id="EPT05534.1"/>
    </source>
</evidence>
<dbReference type="EMBL" id="KE504123">
    <property type="protein sequence ID" value="EPT05534.1"/>
    <property type="molecule type" value="Genomic_DNA"/>
</dbReference>
<dbReference type="InterPro" id="IPR000008">
    <property type="entry name" value="C2_dom"/>
</dbReference>
<evidence type="ECO:0000259" key="2">
    <source>
        <dbReference type="PROSITE" id="PS50004"/>
    </source>
</evidence>
<feature type="compositionally biased region" description="Polar residues" evidence="1">
    <location>
        <begin position="227"/>
        <end position="238"/>
    </location>
</feature>
<organism evidence="3 4">
    <name type="scientific">Fomitopsis schrenkii</name>
    <name type="common">Brown rot fungus</name>
    <dbReference type="NCBI Taxonomy" id="2126942"/>
    <lineage>
        <taxon>Eukaryota</taxon>
        <taxon>Fungi</taxon>
        <taxon>Dikarya</taxon>
        <taxon>Basidiomycota</taxon>
        <taxon>Agaricomycotina</taxon>
        <taxon>Agaricomycetes</taxon>
        <taxon>Polyporales</taxon>
        <taxon>Fomitopsis</taxon>
    </lineage>
</organism>
<sequence length="238" mass="26530">MQEIGTLVVVVLKARNLPDKHSLYKQDVFGQAAIGATTKATKVDVKGGQHPVWDEELRFPIYQKTKSEDRLLEVSCWRKEARGTECIGKGTVDIEETLRTGEFDDWIKLEENGTYRGELYLEMTYFATGPPPLQRRKTKMPTNERLIRSSQVYAYPGVHQAQLPPPARGARPSMSPPRNSPTVTLAHSTGGASSHLSPPTSTHVSPRTSPRTKYDALPPIPQDHLNRSQSPTFLSPET</sequence>
<dbReference type="Gene3D" id="2.60.40.150">
    <property type="entry name" value="C2 domain"/>
    <property type="match status" value="1"/>
</dbReference>
<feature type="domain" description="C2" evidence="2">
    <location>
        <begin position="1"/>
        <end position="107"/>
    </location>
</feature>
<dbReference type="AlphaFoldDB" id="S8ERB6"/>
<dbReference type="PANTHER" id="PTHR47052">
    <property type="entry name" value="CONSERVED SERINE PROLINE-RICH PROTEIN (AFU_ORTHOLOGUE AFUA_2G01790)"/>
    <property type="match status" value="1"/>
</dbReference>
<gene>
    <name evidence="3" type="ORF">FOMPIDRAFT_1111127</name>
</gene>
<feature type="compositionally biased region" description="Polar residues" evidence="1">
    <location>
        <begin position="180"/>
        <end position="211"/>
    </location>
</feature>
<protein>
    <recommendedName>
        <fullName evidence="2">C2 domain-containing protein</fullName>
    </recommendedName>
</protein>
<proteinExistence type="predicted"/>
<dbReference type="PANTHER" id="PTHR47052:SF3">
    <property type="entry name" value="INGRESSION PROTEIN 1"/>
    <property type="match status" value="1"/>
</dbReference>
<feature type="region of interest" description="Disordered" evidence="1">
    <location>
        <begin position="155"/>
        <end position="238"/>
    </location>
</feature>
<name>S8ERB6_FOMSC</name>
<dbReference type="PROSITE" id="PS50004">
    <property type="entry name" value="C2"/>
    <property type="match status" value="1"/>
</dbReference>
<evidence type="ECO:0000256" key="1">
    <source>
        <dbReference type="SAM" id="MobiDB-lite"/>
    </source>
</evidence>
<dbReference type="HOGENOM" id="CLU_092879_1_0_1"/>
<dbReference type="InterPro" id="IPR035892">
    <property type="entry name" value="C2_domain_sf"/>
</dbReference>